<dbReference type="Proteomes" id="UP000620104">
    <property type="component" value="Unassembled WGS sequence"/>
</dbReference>
<dbReference type="PANTHER" id="PTHR23176:SF134">
    <property type="entry name" value="RHO-TYPE GTPASE-ACTIVATING PROTEIN"/>
    <property type="match status" value="1"/>
</dbReference>
<dbReference type="SUPFAM" id="SSF103657">
    <property type="entry name" value="BAR/IMD domain-like"/>
    <property type="match status" value="1"/>
</dbReference>
<feature type="region of interest" description="Disordered" evidence="3">
    <location>
        <begin position="182"/>
        <end position="248"/>
    </location>
</feature>
<evidence type="ECO:0000256" key="3">
    <source>
        <dbReference type="SAM" id="MobiDB-lite"/>
    </source>
</evidence>
<protein>
    <recommendedName>
        <fullName evidence="4">Rho-GAP domain-containing protein</fullName>
    </recommendedName>
</protein>
<dbReference type="InterPro" id="IPR000198">
    <property type="entry name" value="RhoGAP_dom"/>
</dbReference>
<comment type="caution">
    <text evidence="5">The sequence shown here is derived from an EMBL/GenBank/DDBJ whole genome shotgun (WGS) entry which is preliminary data.</text>
</comment>
<feature type="compositionally biased region" description="Polar residues" evidence="3">
    <location>
        <begin position="728"/>
        <end position="746"/>
    </location>
</feature>
<feature type="compositionally biased region" description="Polar residues" evidence="3">
    <location>
        <begin position="683"/>
        <end position="694"/>
    </location>
</feature>
<dbReference type="SUPFAM" id="SSF48350">
    <property type="entry name" value="GTPase activation domain, GAP"/>
    <property type="match status" value="1"/>
</dbReference>
<dbReference type="AlphaFoldDB" id="A0A8H3YHL0"/>
<dbReference type="Gene3D" id="1.20.1270.60">
    <property type="entry name" value="Arfaptin homology (AH) domain/BAR domain"/>
    <property type="match status" value="2"/>
</dbReference>
<dbReference type="GO" id="GO:0005096">
    <property type="term" value="F:GTPase activator activity"/>
    <property type="evidence" value="ECO:0007669"/>
    <property type="project" value="UniProtKB-KW"/>
</dbReference>
<keyword evidence="6" id="KW-1185">Reference proteome</keyword>
<dbReference type="GO" id="GO:0005737">
    <property type="term" value="C:cytoplasm"/>
    <property type="evidence" value="ECO:0007669"/>
    <property type="project" value="TreeGrafter"/>
</dbReference>
<proteinExistence type="predicted"/>
<reference evidence="5" key="1">
    <citation type="submission" date="2020-07" db="EMBL/GenBank/DDBJ databases">
        <title>Draft Genome Sequence of a Deep-Sea Yeast, Naganishia (Cryptococcus) liquefaciens strain N6.</title>
        <authorList>
            <person name="Han Y.W."/>
            <person name="Kajitani R."/>
            <person name="Morimoto H."/>
            <person name="Parhat M."/>
            <person name="Tsubouchi H."/>
            <person name="Bakenova O."/>
            <person name="Ogata M."/>
            <person name="Argunhan B."/>
            <person name="Aoki R."/>
            <person name="Kajiwara S."/>
            <person name="Itoh T."/>
            <person name="Iwasaki H."/>
        </authorList>
    </citation>
    <scope>NUCLEOTIDE SEQUENCE</scope>
    <source>
        <strain evidence="5">N6</strain>
    </source>
</reference>
<dbReference type="InterPro" id="IPR008936">
    <property type="entry name" value="Rho_GTPase_activation_prot"/>
</dbReference>
<dbReference type="InterPro" id="IPR050729">
    <property type="entry name" value="Rho-GAP"/>
</dbReference>
<dbReference type="SMART" id="SM00324">
    <property type="entry name" value="RhoGAP"/>
    <property type="match status" value="1"/>
</dbReference>
<keyword evidence="2" id="KW-0175">Coiled coil</keyword>
<feature type="coiled-coil region" evidence="2">
    <location>
        <begin position="119"/>
        <end position="146"/>
    </location>
</feature>
<feature type="region of interest" description="Disordered" evidence="3">
    <location>
        <begin position="269"/>
        <end position="309"/>
    </location>
</feature>
<feature type="region of interest" description="Disordered" evidence="3">
    <location>
        <begin position="680"/>
        <end position="825"/>
    </location>
</feature>
<dbReference type="PROSITE" id="PS50238">
    <property type="entry name" value="RHOGAP"/>
    <property type="match status" value="1"/>
</dbReference>
<keyword evidence="1" id="KW-0343">GTPase activation</keyword>
<feature type="compositionally biased region" description="Pro residues" evidence="3">
    <location>
        <begin position="205"/>
        <end position="218"/>
    </location>
</feature>
<dbReference type="InterPro" id="IPR027267">
    <property type="entry name" value="AH/BAR_dom_sf"/>
</dbReference>
<accession>A0A8H3YHL0</accession>
<dbReference type="GO" id="GO:0007165">
    <property type="term" value="P:signal transduction"/>
    <property type="evidence" value="ECO:0007669"/>
    <property type="project" value="InterPro"/>
</dbReference>
<dbReference type="Pfam" id="PF00620">
    <property type="entry name" value="RhoGAP"/>
    <property type="match status" value="1"/>
</dbReference>
<name>A0A8H3YHL0_9TREE</name>
<gene>
    <name evidence="5" type="ORF">NliqN6_4704</name>
</gene>
<dbReference type="Gene3D" id="1.10.555.10">
    <property type="entry name" value="Rho GTPase activation protein"/>
    <property type="match status" value="1"/>
</dbReference>
<evidence type="ECO:0000256" key="2">
    <source>
        <dbReference type="SAM" id="Coils"/>
    </source>
</evidence>
<feature type="domain" description="Rho-GAP" evidence="4">
    <location>
        <begin position="462"/>
        <end position="659"/>
    </location>
</feature>
<evidence type="ECO:0000313" key="6">
    <source>
        <dbReference type="Proteomes" id="UP000620104"/>
    </source>
</evidence>
<sequence>MTDLSSRAFKKSIDLSSKSRHPDVLARYDTKLEEISKGYLAFFEERVRIESQYTDSLQNLYIKTRAFDSLYDDAIPGHLPQSRSVWREVRDHTEREVESRHAYIGALEETVLRTLQEVRERQTKIKLRIKEDLKKAEARYRESAENTVPKLKKAYFRKCQELEEQKRQDQAIALQAKLLSEPMNPGQSYSPLGSSAAETPFHPYTSPPTSNPPLPPSSNPALVQLDLGDGGKNEAGSRKRSGSVGQDKAKEVLTDLAVQGKKQISAFMSRFGNDKDRSTSHSGPGSEDDSPPIRSAPLPGHNRGAMMGSSISSLAGVHGKDGLASGWENPGQAKASALKTSKLRREADEADKAYRTAVFDLESHRLNINKIVMHANETLSDFAGDFAEQFAKLLTHYMDATIATSSMNAQSGEFSRKVIRQIVPSAEAEYYSPPHSPGAFAIPQILYENYYVGPCHSLIFGVALTAYDYQRGEKGVRGSPPTIVLKCIAELDRRGLDQEGIHRISGRQSTIHALVQDIELDEEAFSFSEKEHDVFSISSVLKQYCRELPEPIFPVPQHERVRYTENRELHISSNFSAIRAKLAKLPPIHQSTFRAILEHLSRVASNASQNKMNAKNLAVIWATALFGDDELPKDGDLASFRPGKDTLAEDLITFVSLLFGELDSHGPVLPPHAALTRAGSMSYDAQSERAGSSHTKTRLGAISGSDKSHIPTSPPSMPPRLPPRPTGERTSSTDSASPMSAATAVSAQLADAEPSDAQAARVSLEPDLASNNEAPVNRLVESGEGDDKEAKKERPVLEVSTASDTKPTESMNTAVEYLDAKASTP</sequence>
<feature type="compositionally biased region" description="Pro residues" evidence="3">
    <location>
        <begin position="712"/>
        <end position="725"/>
    </location>
</feature>
<evidence type="ECO:0000256" key="1">
    <source>
        <dbReference type="ARBA" id="ARBA00022468"/>
    </source>
</evidence>
<evidence type="ECO:0000313" key="5">
    <source>
        <dbReference type="EMBL" id="GHJ88302.1"/>
    </source>
</evidence>
<evidence type="ECO:0000259" key="4">
    <source>
        <dbReference type="PROSITE" id="PS50238"/>
    </source>
</evidence>
<dbReference type="EMBL" id="BLZA01000030">
    <property type="protein sequence ID" value="GHJ88302.1"/>
    <property type="molecule type" value="Genomic_DNA"/>
</dbReference>
<dbReference type="PANTHER" id="PTHR23176">
    <property type="entry name" value="RHO/RAC/CDC GTPASE-ACTIVATING PROTEIN"/>
    <property type="match status" value="1"/>
</dbReference>
<feature type="compositionally biased region" description="Polar residues" evidence="3">
    <location>
        <begin position="185"/>
        <end position="197"/>
    </location>
</feature>
<dbReference type="OrthoDB" id="79452at2759"/>
<organism evidence="5 6">
    <name type="scientific">Naganishia liquefaciens</name>
    <dbReference type="NCBI Taxonomy" id="104408"/>
    <lineage>
        <taxon>Eukaryota</taxon>
        <taxon>Fungi</taxon>
        <taxon>Dikarya</taxon>
        <taxon>Basidiomycota</taxon>
        <taxon>Agaricomycotina</taxon>
        <taxon>Tremellomycetes</taxon>
        <taxon>Filobasidiales</taxon>
        <taxon>Filobasidiaceae</taxon>
        <taxon>Naganishia</taxon>
    </lineage>
</organism>
<feature type="compositionally biased region" description="Polar residues" evidence="3">
    <location>
        <begin position="800"/>
        <end position="813"/>
    </location>
</feature>